<reference evidence="3" key="1">
    <citation type="journal article" date="2019" name="Int. J. Syst. Evol. Microbiol.">
        <title>The Global Catalogue of Microorganisms (GCM) 10K type strain sequencing project: providing services to taxonomists for standard genome sequencing and annotation.</title>
        <authorList>
            <consortium name="The Broad Institute Genomics Platform"/>
            <consortium name="The Broad Institute Genome Sequencing Center for Infectious Disease"/>
            <person name="Wu L."/>
            <person name="Ma J."/>
        </authorList>
    </citation>
    <scope>NUCLEOTIDE SEQUENCE [LARGE SCALE GENOMIC DNA]</scope>
    <source>
        <strain evidence="3">JCM 16914</strain>
    </source>
</reference>
<dbReference type="RefSeq" id="WP_344702929.1">
    <property type="nucleotide sequence ID" value="NZ_BAAAZT010000030.1"/>
</dbReference>
<evidence type="ECO:0000313" key="2">
    <source>
        <dbReference type="EMBL" id="GAA3901284.1"/>
    </source>
</evidence>
<dbReference type="Proteomes" id="UP001500133">
    <property type="component" value="Unassembled WGS sequence"/>
</dbReference>
<protein>
    <submittedName>
        <fullName evidence="2">YqjK-like family protein</fullName>
    </submittedName>
</protein>
<evidence type="ECO:0000256" key="1">
    <source>
        <dbReference type="SAM" id="MobiDB-lite"/>
    </source>
</evidence>
<name>A0ABP7LI81_9GAMM</name>
<accession>A0ABP7LI81</accession>
<gene>
    <name evidence="2" type="ORF">GCM10022228_10000</name>
</gene>
<comment type="caution">
    <text evidence="2">The sequence shown here is derived from an EMBL/GenBank/DDBJ whole genome shotgun (WGS) entry which is preliminary data.</text>
</comment>
<dbReference type="InterPro" id="IPR025612">
    <property type="entry name" value="YqjK"/>
</dbReference>
<keyword evidence="3" id="KW-1185">Reference proteome</keyword>
<proteinExistence type="predicted"/>
<feature type="region of interest" description="Disordered" evidence="1">
    <location>
        <begin position="1"/>
        <end position="23"/>
    </location>
</feature>
<evidence type="ECO:0000313" key="3">
    <source>
        <dbReference type="Proteomes" id="UP001500133"/>
    </source>
</evidence>
<dbReference type="EMBL" id="BAAAZT010000030">
    <property type="protein sequence ID" value="GAA3901284.1"/>
    <property type="molecule type" value="Genomic_DNA"/>
</dbReference>
<sequence length="103" mass="11738">MPVNHADSSRPPRPPSRAARKRELLDTLEQQRIDIMVESLRLERAATPLDRGWHTLRRYKAPLLLAGGGVAWQLLRRPGKALRLGRRALGGYVLLRKLQRLST</sequence>
<dbReference type="Pfam" id="PF13997">
    <property type="entry name" value="YqjK"/>
    <property type="match status" value="1"/>
</dbReference>
<organism evidence="2 3">
    <name type="scientific">Halomonas cibimaris</name>
    <dbReference type="NCBI Taxonomy" id="657012"/>
    <lineage>
        <taxon>Bacteria</taxon>
        <taxon>Pseudomonadati</taxon>
        <taxon>Pseudomonadota</taxon>
        <taxon>Gammaproteobacteria</taxon>
        <taxon>Oceanospirillales</taxon>
        <taxon>Halomonadaceae</taxon>
        <taxon>Halomonas</taxon>
    </lineage>
</organism>